<reference evidence="3 4" key="1">
    <citation type="submission" date="2021-01" db="EMBL/GenBank/DDBJ databases">
        <title>Genome seq and assembly of Devosia sp. G19.</title>
        <authorList>
            <person name="Chhetri G."/>
        </authorList>
    </citation>
    <scope>NUCLEOTIDE SEQUENCE [LARGE SCALE GENOMIC DNA]</scope>
    <source>
        <strain evidence="3 4">G19</strain>
    </source>
</reference>
<dbReference type="InterPro" id="IPR013149">
    <property type="entry name" value="ADH-like_C"/>
</dbReference>
<gene>
    <name evidence="3" type="ORF">JI749_11330</name>
</gene>
<dbReference type="EMBL" id="CP068047">
    <property type="protein sequence ID" value="QQR34971.1"/>
    <property type="molecule type" value="Genomic_DNA"/>
</dbReference>
<dbReference type="PANTHER" id="PTHR44013:SF1">
    <property type="entry name" value="ZINC-TYPE ALCOHOL DEHYDROGENASE-LIKE PROTEIN C16A3.02C"/>
    <property type="match status" value="1"/>
</dbReference>
<dbReference type="InterPro" id="IPR036291">
    <property type="entry name" value="NAD(P)-bd_dom_sf"/>
</dbReference>
<dbReference type="InterPro" id="IPR020843">
    <property type="entry name" value="ER"/>
</dbReference>
<sequence length="291" mass="30253">MPQPKAGEVLVRVHAASLNSWDWDLLAGTPMGRIMGPFKPPFRTLGADIAGTIEAVGQGVTAFAVGDKVFGDLSEGKWGGLADFVVAAASALAPMPAGLSFEDAAALPQAGSLALQAIRRRPDLGPADTVLVNGAAGGVGTFAIQLAKQIGARVVAVDRGDKRDAVMALGADDFLDYRRTDYTAVADRYTLIIDMVANRPARHYARCLRPGGDFVAIGGTYGGLIGVALSGLVRRKRRLGVLVYKAAPADSLALTGLVRPVVDGIYPLSLGAAAFRRLGNGDHVGKIIITP</sequence>
<keyword evidence="4" id="KW-1185">Reference proteome</keyword>
<evidence type="ECO:0000313" key="4">
    <source>
        <dbReference type="Proteomes" id="UP000595460"/>
    </source>
</evidence>
<feature type="transmembrane region" description="Helical" evidence="1">
    <location>
        <begin position="214"/>
        <end position="233"/>
    </location>
</feature>
<dbReference type="Proteomes" id="UP000595460">
    <property type="component" value="Chromosome"/>
</dbReference>
<dbReference type="Gene3D" id="3.40.50.720">
    <property type="entry name" value="NAD(P)-binding Rossmann-like Domain"/>
    <property type="match status" value="1"/>
</dbReference>
<dbReference type="CDD" id="cd08267">
    <property type="entry name" value="MDR1"/>
    <property type="match status" value="1"/>
</dbReference>
<accession>A0ABX7BT62</accession>
<proteinExistence type="predicted"/>
<keyword evidence="1" id="KW-0472">Membrane</keyword>
<dbReference type="PANTHER" id="PTHR44013">
    <property type="entry name" value="ZINC-TYPE ALCOHOL DEHYDROGENASE-LIKE PROTEIN C16A3.02C"/>
    <property type="match status" value="1"/>
</dbReference>
<protein>
    <submittedName>
        <fullName evidence="3">NAD(P)-dependent alcohol dehydrogenase</fullName>
    </submittedName>
</protein>
<organism evidence="3 4">
    <name type="scientific">Devosia oryziradicis</name>
    <dbReference type="NCBI Taxonomy" id="2801335"/>
    <lineage>
        <taxon>Bacteria</taxon>
        <taxon>Pseudomonadati</taxon>
        <taxon>Pseudomonadota</taxon>
        <taxon>Alphaproteobacteria</taxon>
        <taxon>Hyphomicrobiales</taxon>
        <taxon>Devosiaceae</taxon>
        <taxon>Devosia</taxon>
    </lineage>
</organism>
<evidence type="ECO:0000259" key="2">
    <source>
        <dbReference type="SMART" id="SM00829"/>
    </source>
</evidence>
<dbReference type="InterPro" id="IPR052733">
    <property type="entry name" value="Chloroplast_QOR"/>
</dbReference>
<keyword evidence="1" id="KW-0812">Transmembrane</keyword>
<dbReference type="Gene3D" id="3.90.180.10">
    <property type="entry name" value="Medium-chain alcohol dehydrogenases, catalytic domain"/>
    <property type="match status" value="1"/>
</dbReference>
<keyword evidence="1" id="KW-1133">Transmembrane helix</keyword>
<dbReference type="Pfam" id="PF00107">
    <property type="entry name" value="ADH_zinc_N"/>
    <property type="match status" value="1"/>
</dbReference>
<dbReference type="SUPFAM" id="SSF51735">
    <property type="entry name" value="NAD(P)-binding Rossmann-fold domains"/>
    <property type="match status" value="1"/>
</dbReference>
<dbReference type="InterPro" id="IPR013154">
    <property type="entry name" value="ADH-like_N"/>
</dbReference>
<dbReference type="SUPFAM" id="SSF50129">
    <property type="entry name" value="GroES-like"/>
    <property type="match status" value="1"/>
</dbReference>
<dbReference type="Pfam" id="PF08240">
    <property type="entry name" value="ADH_N"/>
    <property type="match status" value="1"/>
</dbReference>
<dbReference type="RefSeq" id="WP_201653676.1">
    <property type="nucleotide sequence ID" value="NZ_CP068047.1"/>
</dbReference>
<feature type="domain" description="Enoyl reductase (ER)" evidence="2">
    <location>
        <begin position="2"/>
        <end position="289"/>
    </location>
</feature>
<evidence type="ECO:0000256" key="1">
    <source>
        <dbReference type="SAM" id="Phobius"/>
    </source>
</evidence>
<dbReference type="InterPro" id="IPR011032">
    <property type="entry name" value="GroES-like_sf"/>
</dbReference>
<evidence type="ECO:0000313" key="3">
    <source>
        <dbReference type="EMBL" id="QQR34971.1"/>
    </source>
</evidence>
<dbReference type="SMART" id="SM00829">
    <property type="entry name" value="PKS_ER"/>
    <property type="match status" value="1"/>
</dbReference>
<name>A0ABX7BT62_9HYPH</name>